<dbReference type="GO" id="GO:0008901">
    <property type="term" value="F:ferredoxin hydrogenase activity"/>
    <property type="evidence" value="ECO:0007669"/>
    <property type="project" value="InterPro"/>
</dbReference>
<dbReference type="OrthoDB" id="9805142at2"/>
<name>A0A3D8P648_9THEO</name>
<keyword evidence="1" id="KW-0479">Metal-binding</keyword>
<dbReference type="GO" id="GO:0051536">
    <property type="term" value="F:iron-sulfur cluster binding"/>
    <property type="evidence" value="ECO:0007669"/>
    <property type="project" value="UniProtKB-KW"/>
</dbReference>
<dbReference type="PROSITE" id="PS51379">
    <property type="entry name" value="4FE4S_FER_2"/>
    <property type="match status" value="2"/>
</dbReference>
<dbReference type="Pfam" id="PF00037">
    <property type="entry name" value="Fer4"/>
    <property type="match status" value="1"/>
</dbReference>
<dbReference type="SUPFAM" id="SSF53920">
    <property type="entry name" value="Fe-only hydrogenase"/>
    <property type="match status" value="1"/>
</dbReference>
<keyword evidence="3" id="KW-0411">Iron-sulfur</keyword>
<dbReference type="PROSITE" id="PS51318">
    <property type="entry name" value="TAT"/>
    <property type="match status" value="1"/>
</dbReference>
<evidence type="ECO:0000313" key="5">
    <source>
        <dbReference type="EMBL" id="RDV84810.1"/>
    </source>
</evidence>
<dbReference type="AlphaFoldDB" id="A0A3D8P648"/>
<evidence type="ECO:0000256" key="2">
    <source>
        <dbReference type="ARBA" id="ARBA00023004"/>
    </source>
</evidence>
<dbReference type="NCBIfam" id="TIGR02512">
    <property type="entry name" value="FeFe_hydrog_A"/>
    <property type="match status" value="1"/>
</dbReference>
<evidence type="ECO:0000259" key="4">
    <source>
        <dbReference type="PROSITE" id="PS51379"/>
    </source>
</evidence>
<accession>A0A3D8P648</accession>
<comment type="caution">
    <text evidence="5">The sequence shown here is derived from an EMBL/GenBank/DDBJ whole genome shotgun (WGS) entry which is preliminary data.</text>
</comment>
<dbReference type="Gene3D" id="4.10.260.20">
    <property type="entry name" value="Iron hydrogenase, small subunit"/>
    <property type="match status" value="1"/>
</dbReference>
<dbReference type="InterPro" id="IPR003149">
    <property type="entry name" value="Fe_hydrogenase_ssu"/>
</dbReference>
<dbReference type="SMART" id="SM00902">
    <property type="entry name" value="Fe_hyd_SSU"/>
    <property type="match status" value="1"/>
</dbReference>
<dbReference type="Proteomes" id="UP000256329">
    <property type="component" value="Unassembled WGS sequence"/>
</dbReference>
<dbReference type="InterPro" id="IPR050340">
    <property type="entry name" value="Cytosolic_Fe-S_CAF"/>
</dbReference>
<dbReference type="GO" id="GO:0005506">
    <property type="term" value="F:iron ion binding"/>
    <property type="evidence" value="ECO:0007669"/>
    <property type="project" value="InterPro"/>
</dbReference>
<evidence type="ECO:0000256" key="3">
    <source>
        <dbReference type="ARBA" id="ARBA00023014"/>
    </source>
</evidence>
<dbReference type="InterPro" id="IPR017900">
    <property type="entry name" value="4Fe4S_Fe_S_CS"/>
</dbReference>
<dbReference type="InterPro" id="IPR004108">
    <property type="entry name" value="Fe_hydrogenase_lsu_C"/>
</dbReference>
<feature type="domain" description="4Fe-4S ferredoxin-type" evidence="4">
    <location>
        <begin position="79"/>
        <end position="98"/>
    </location>
</feature>
<keyword evidence="6" id="KW-1185">Reference proteome</keyword>
<dbReference type="InterPro" id="IPR006311">
    <property type="entry name" value="TAT_signal"/>
</dbReference>
<feature type="domain" description="4Fe-4S ferredoxin-type" evidence="4">
    <location>
        <begin position="109"/>
        <end position="138"/>
    </location>
</feature>
<dbReference type="InterPro" id="IPR009016">
    <property type="entry name" value="Fe_hydrogenase"/>
</dbReference>
<protein>
    <submittedName>
        <fullName evidence="5">Hydrogenase</fullName>
    </submittedName>
</protein>
<reference evidence="5 6" key="1">
    <citation type="submission" date="2018-08" db="EMBL/GenBank/DDBJ databases">
        <title>Form III RuBisCO-mediated autotrophy in Thermodesulfobium bacteria.</title>
        <authorList>
            <person name="Toshchakov S.V."/>
            <person name="Kublanov I.V."/>
            <person name="Frolov E."/>
            <person name="Bonch-Osmolovskaya E.A."/>
            <person name="Tourova T.P."/>
            <person name="Chernych N.A."/>
            <person name="Lebedinsky A.V."/>
        </authorList>
    </citation>
    <scope>NUCLEOTIDE SEQUENCE [LARGE SCALE GENOMIC DNA]</scope>
    <source>
        <strain evidence="5 6">SR</strain>
    </source>
</reference>
<keyword evidence="2" id="KW-0408">Iron</keyword>
<evidence type="ECO:0000256" key="1">
    <source>
        <dbReference type="ARBA" id="ARBA00022723"/>
    </source>
</evidence>
<dbReference type="InterPro" id="IPR017896">
    <property type="entry name" value="4Fe4S_Fe-S-bd"/>
</dbReference>
<proteinExistence type="predicted"/>
<dbReference type="SUPFAM" id="SSF54862">
    <property type="entry name" value="4Fe-4S ferredoxins"/>
    <property type="match status" value="1"/>
</dbReference>
<evidence type="ECO:0000313" key="6">
    <source>
        <dbReference type="Proteomes" id="UP000256329"/>
    </source>
</evidence>
<dbReference type="PROSITE" id="PS00198">
    <property type="entry name" value="4FE4S_FER_1"/>
    <property type="match status" value="1"/>
</dbReference>
<sequence>MEVEKLLEEALKQKEVTRRTFLKMMAGLGLAGLAGSVGGCLRQHEVAAGGEGWLPYQYDVAGTWPAHVRGRVPIDPSNPSIMRDDRKCILCGQCLEICHRVQSVYGYYELPIRDDIVCINCGQCSLACPTGAIQERDDTEKVLKALKDPNKFVVVQTAPSIRVALGEEFGMPPGTWVTGKMVAALRRLGFHAVLDTNFAADLTIMEEATELIKRIKGELPGRPLPQFTSCSPGWVKFCEYFYPDLLPHVSSCKSPQQMFGATVKTYYAEKRGIDPRKIVSVSIMPCTAKKFEAQRPEMISARKYWEKKKGPDFAKDVTRDVDIVLTTRELAKLIKQAKIDFPRLPDEDFDPLMGKCTGGAIIFGASGGVMEAAIRTAYFFITGKEPPPQLLDLKPIRGLASVKEAAVDIPGAGTIRVAVCQGMAASRQVLDIVRAGKAPWHFVEFMACPGGCESGGGQPRSSVPQANEVRAKRTASLYAADARWVWRESHENPDILKVYQDFYGHPMSELAEELLHTHYTSRADKLKAIQPSEKEKPWEQYYPARLTPEI</sequence>
<dbReference type="RefSeq" id="WP_115791804.1">
    <property type="nucleotide sequence ID" value="NZ_QSLN01000001.1"/>
</dbReference>
<dbReference type="Pfam" id="PF02256">
    <property type="entry name" value="Fe_hyd_SSU"/>
    <property type="match status" value="1"/>
</dbReference>
<dbReference type="InterPro" id="IPR036991">
    <property type="entry name" value="Fe_hydrogenase_ssu_sf"/>
</dbReference>
<dbReference type="PANTHER" id="PTHR11615">
    <property type="entry name" value="NITRATE, FORMATE, IRON DEHYDROGENASE"/>
    <property type="match status" value="1"/>
</dbReference>
<dbReference type="EMBL" id="QSLN01000001">
    <property type="protein sequence ID" value="RDV84810.1"/>
    <property type="molecule type" value="Genomic_DNA"/>
</dbReference>
<dbReference type="InterPro" id="IPR013352">
    <property type="entry name" value="Fe_hydrogenase_subset"/>
</dbReference>
<dbReference type="Gene3D" id="3.30.70.20">
    <property type="match status" value="1"/>
</dbReference>
<dbReference type="Gene3D" id="3.40.50.1780">
    <property type="match status" value="1"/>
</dbReference>
<gene>
    <name evidence="5" type="ORF">DXX99_01860</name>
</gene>
<dbReference type="Gene3D" id="3.40.950.10">
    <property type="entry name" value="Fe-only Hydrogenase (Larger Subunit), Chain L, domain 3"/>
    <property type="match status" value="1"/>
</dbReference>
<dbReference type="Pfam" id="PF02906">
    <property type="entry name" value="Fe_hyd_lg_C"/>
    <property type="match status" value="1"/>
</dbReference>
<organism evidence="5 6">
    <name type="scientific">Ammonifex thiophilus</name>
    <dbReference type="NCBI Taxonomy" id="444093"/>
    <lineage>
        <taxon>Bacteria</taxon>
        <taxon>Bacillati</taxon>
        <taxon>Bacillota</taxon>
        <taxon>Clostridia</taxon>
        <taxon>Thermoanaerobacterales</taxon>
        <taxon>Thermoanaerobacteraceae</taxon>
        <taxon>Ammonifex</taxon>
    </lineage>
</organism>